<dbReference type="KEGG" id="vg:6372298"/>
<evidence type="ECO:0000313" key="2">
    <source>
        <dbReference type="Proteomes" id="UP000002421"/>
    </source>
</evidence>
<reference evidence="1 2" key="1">
    <citation type="journal article" date="2008" name="Virology">
        <title>Characterization of Pseudomonas chlororaphis myovirus 201varphi2-1 via genomic sequencing, mass spectrometry, and electron microscopy.</title>
        <authorList>
            <person name="Thomas J.A."/>
            <person name="Rolando M.R."/>
            <person name="Carroll C.A."/>
            <person name="Shen P.S."/>
            <person name="Belnap D.M."/>
            <person name="Weintraub S.T."/>
            <person name="Serwer P."/>
            <person name="Hardies S.C."/>
        </authorList>
    </citation>
    <scope>NUCLEOTIDE SEQUENCE</scope>
</reference>
<dbReference type="EMBL" id="EU197055">
    <property type="protein sequence ID" value="ABY63089.1"/>
    <property type="molecule type" value="Genomic_DNA"/>
</dbReference>
<organismHost>
    <name type="scientific">Pseudomonas chlororaphis</name>
    <dbReference type="NCBI Taxonomy" id="587753"/>
</organismHost>
<evidence type="ECO:0000313" key="1">
    <source>
        <dbReference type="EMBL" id="ABY63089.1"/>
    </source>
</evidence>
<accession>B3FJC3</accession>
<gene>
    <name evidence="1" type="ORF">201phi2-1p261</name>
</gene>
<protein>
    <submittedName>
        <fullName evidence="1">Uncharacterized protein</fullName>
    </submittedName>
</protein>
<organism evidence="1 2">
    <name type="scientific">Pseudomonas phage 201phi2-1</name>
    <name type="common">Pseudomonas chlororaphis phage 201phi2-1</name>
    <dbReference type="NCBI Taxonomy" id="198110"/>
    <lineage>
        <taxon>Viruses</taxon>
        <taxon>Duplodnaviria</taxon>
        <taxon>Heunggongvirae</taxon>
        <taxon>Uroviricota</taxon>
        <taxon>Caudoviricetes</taxon>
        <taxon>Chimalliviridae</taxon>
        <taxon>Serwervirus</taxon>
        <taxon>Serwervirus 201phi21</taxon>
    </lineage>
</organism>
<dbReference type="OrthoDB" id="14663at10239"/>
<dbReference type="RefSeq" id="YP_001956984.1">
    <property type="nucleotide sequence ID" value="NC_010821.1"/>
</dbReference>
<keyword evidence="2" id="KW-1185">Reference proteome</keyword>
<dbReference type="Proteomes" id="UP000002421">
    <property type="component" value="Segment"/>
</dbReference>
<sequence>MTFLFWVISMLNLANASFTGVPNDTVKKIDVLGDVGDELQNSLVSKVSAFDTNLDGIITSSLKSIKGIGDAILNTGLDLPSARDRIKEALGGSRYAISEISEVLERGITGDMTGIDEGTGYVRGANTMIDNVKLVMNGVDRTFNQSGYKNVSGVMGFIRDLTGNQLIQSFDLGAEAALIKGVITEVSKWGVPELIDETFGAKWNEDTKSYNYDYSDEFRFSVTKRASDSISPSTNLAVIQTLITHGGDKALVAENPQFPTQLLNGYVIPDGCIQGGPYPVDPADPYGAQTVPNYRHQGYSLIKILDTLDPTWFKVERTYHTGQDDIPFAKDTVWRLEYLQTASDGAKTVLSTDADLRDALLAAPFYRVESGVNLLKSMYPYIVL</sequence>
<name>B3FJC3_BP201</name>
<proteinExistence type="predicted"/>